<feature type="binding site" evidence="8">
    <location>
        <position position="158"/>
    </location>
    <ligand>
        <name>a divalent metal cation</name>
        <dbReference type="ChEBI" id="CHEBI:60240"/>
        <label>2</label>
    </ligand>
</feature>
<feature type="binding site" evidence="7">
    <location>
        <position position="122"/>
    </location>
    <ligand>
        <name>a divalent metal cation</name>
        <dbReference type="ChEBI" id="CHEBI:60240"/>
    </ligand>
</feature>
<dbReference type="HAMAP" id="MF_00901">
    <property type="entry name" value="TatD_exonuclease"/>
    <property type="match status" value="1"/>
</dbReference>
<feature type="binding site" evidence="8">
    <location>
        <position position="183"/>
    </location>
    <ligand>
        <name>a divalent metal cation</name>
        <dbReference type="ChEBI" id="CHEBI:60240"/>
        <label>2</label>
    </ligand>
</feature>
<feature type="compositionally biased region" description="Polar residues" evidence="9">
    <location>
        <begin position="10"/>
        <end position="21"/>
    </location>
</feature>
<dbReference type="PIRSF" id="PIRSF005902">
    <property type="entry name" value="DNase_TatD"/>
    <property type="match status" value="1"/>
</dbReference>
<dbReference type="InterPro" id="IPR018228">
    <property type="entry name" value="DNase_TatD-rel_CS"/>
</dbReference>
<proteinExistence type="inferred from homology"/>
<keyword evidence="4 7" id="KW-0378">Hydrolase</keyword>
<evidence type="ECO:0000313" key="10">
    <source>
        <dbReference type="EMBL" id="STV17486.1"/>
    </source>
</evidence>
<keyword evidence="1 7" id="KW-0963">Cytoplasm</keyword>
<evidence type="ECO:0000256" key="4">
    <source>
        <dbReference type="ARBA" id="ARBA00022801"/>
    </source>
</evidence>
<dbReference type="Proteomes" id="UP000254020">
    <property type="component" value="Unassembled WGS sequence"/>
</dbReference>
<feature type="binding site" evidence="7">
    <location>
        <position position="183"/>
    </location>
    <ligand>
        <name>a divalent metal cation</name>
        <dbReference type="ChEBI" id="CHEBI:60240"/>
    </ligand>
</feature>
<dbReference type="FunFam" id="3.20.20.140:FF:000018">
    <property type="entry name" value="3'-5' ssDNA/RNA exonuclease TatD"/>
    <property type="match status" value="1"/>
</dbReference>
<dbReference type="InterPro" id="IPR032466">
    <property type="entry name" value="Metal_Hydrolase"/>
</dbReference>
<dbReference type="AlphaFoldDB" id="A0A378AQZ7"/>
<evidence type="ECO:0000256" key="8">
    <source>
        <dbReference type="PIRSR" id="PIRSR005902-1"/>
    </source>
</evidence>
<evidence type="ECO:0000256" key="7">
    <source>
        <dbReference type="HAMAP-Rule" id="MF_00901"/>
    </source>
</evidence>
<dbReference type="SUPFAM" id="SSF51556">
    <property type="entry name" value="Metallo-dependent hydrolases"/>
    <property type="match status" value="1"/>
</dbReference>
<dbReference type="PROSITE" id="PS01090">
    <property type="entry name" value="TATD_2"/>
    <property type="match status" value="1"/>
</dbReference>
<evidence type="ECO:0000256" key="3">
    <source>
        <dbReference type="ARBA" id="ARBA00022723"/>
    </source>
</evidence>
<accession>A0A378AQZ7</accession>
<evidence type="ECO:0000313" key="11">
    <source>
        <dbReference type="Proteomes" id="UP000254020"/>
    </source>
</evidence>
<comment type="subcellular location">
    <subcellularLocation>
        <location evidence="7">Cytoplasm</location>
    </subcellularLocation>
</comment>
<comment type="subunit">
    <text evidence="7">Monomer.</text>
</comment>
<comment type="function">
    <text evidence="7">3'-5' exonuclease that prefers single-stranded DNA and RNA. May play a role in the H(2)O(2)-induced DNA damage repair.</text>
</comment>
<sequence>MTTPRPKLKPQSTEKSNTPTARQGGWHMGAIMFDIGVNLTSSQFSRDHDEVVARALAAGVNGMLLTGTNLAESQQAQKLASRYSGCWSTAGVHPHDGSSWTPAVAEAIYTLAGEPQVVAIGECGLDFNRNFSTPHEQEVAFSAQLALAAELSMPVFLHCRDAHDRFLTLLKPWLEKIPGAVLHCFTGSRSEVQECLDLGLFIGITGWVCDERRGLELRELLPAIPAERLLLETDAPYLLPRDLKPKPASRRNEPAYLPHILASVAAWRGEEAQWLEAQTDANVRALFGVDINGV</sequence>
<dbReference type="NCBIfam" id="NF007745">
    <property type="entry name" value="PRK10425.1"/>
    <property type="match status" value="1"/>
</dbReference>
<keyword evidence="2 7" id="KW-0540">Nuclease</keyword>
<reference evidence="10 11" key="1">
    <citation type="submission" date="2018-06" db="EMBL/GenBank/DDBJ databases">
        <authorList>
            <consortium name="Pathogen Informatics"/>
            <person name="Doyle S."/>
        </authorList>
    </citation>
    <scope>NUCLEOTIDE SEQUENCE [LARGE SCALE GENOMIC DNA]</scope>
    <source>
        <strain evidence="10 11">NCTC9504</strain>
    </source>
</reference>
<dbReference type="GO" id="GO:0000175">
    <property type="term" value="F:3'-5'-RNA exonuclease activity"/>
    <property type="evidence" value="ECO:0007669"/>
    <property type="project" value="UniProtKB-UniRule"/>
</dbReference>
<feature type="binding site" evidence="8">
    <location>
        <position position="122"/>
    </location>
    <ligand>
        <name>a divalent metal cation</name>
        <dbReference type="ChEBI" id="CHEBI:60240"/>
        <label>1</label>
    </ligand>
</feature>
<dbReference type="GO" id="GO:0000287">
    <property type="term" value="F:magnesium ion binding"/>
    <property type="evidence" value="ECO:0007669"/>
    <property type="project" value="UniProtKB-UniRule"/>
</dbReference>
<dbReference type="Pfam" id="PF01026">
    <property type="entry name" value="TatD_DNase"/>
    <property type="match status" value="1"/>
</dbReference>
<evidence type="ECO:0000256" key="6">
    <source>
        <dbReference type="ARBA" id="ARBA00022842"/>
    </source>
</evidence>
<keyword evidence="6 7" id="KW-0460">Magnesium</keyword>
<dbReference type="GO" id="GO:0005829">
    <property type="term" value="C:cytosol"/>
    <property type="evidence" value="ECO:0007669"/>
    <property type="project" value="TreeGrafter"/>
</dbReference>
<dbReference type="Gene3D" id="3.20.20.140">
    <property type="entry name" value="Metal-dependent hydrolases"/>
    <property type="match status" value="1"/>
</dbReference>
<feature type="binding site" evidence="7">
    <location>
        <position position="158"/>
    </location>
    <ligand>
        <name>a divalent metal cation</name>
        <dbReference type="ChEBI" id="CHEBI:60240"/>
    </ligand>
</feature>
<gene>
    <name evidence="7 10" type="primary">tatD</name>
    <name evidence="10" type="ORF">NCTC9504_06283</name>
</gene>
<evidence type="ECO:0000256" key="2">
    <source>
        <dbReference type="ARBA" id="ARBA00022722"/>
    </source>
</evidence>
<organism evidence="10 11">
    <name type="scientific">Klebsiella pneumoniae subsp. pneumoniae</name>
    <dbReference type="NCBI Taxonomy" id="72407"/>
    <lineage>
        <taxon>Bacteria</taxon>
        <taxon>Pseudomonadati</taxon>
        <taxon>Pseudomonadota</taxon>
        <taxon>Gammaproteobacteria</taxon>
        <taxon>Enterobacterales</taxon>
        <taxon>Enterobacteriaceae</taxon>
        <taxon>Klebsiella/Raoultella group</taxon>
        <taxon>Klebsiella</taxon>
        <taxon>Klebsiella pneumoniae complex</taxon>
    </lineage>
</organism>
<dbReference type="PANTHER" id="PTHR46124">
    <property type="entry name" value="D-AMINOACYL-TRNA DEACYLASE"/>
    <property type="match status" value="1"/>
</dbReference>
<keyword evidence="3 7" id="KW-0479">Metal-binding</keyword>
<dbReference type="PROSITE" id="PS01091">
    <property type="entry name" value="TATD_3"/>
    <property type="match status" value="1"/>
</dbReference>
<dbReference type="EC" id="3.1.13.-" evidence="7"/>
<dbReference type="EMBL" id="UGMA01000005">
    <property type="protein sequence ID" value="STV17486.1"/>
    <property type="molecule type" value="Genomic_DNA"/>
</dbReference>
<evidence type="ECO:0000256" key="9">
    <source>
        <dbReference type="SAM" id="MobiDB-lite"/>
    </source>
</evidence>
<dbReference type="CDD" id="cd01310">
    <property type="entry name" value="TatD_DNAse"/>
    <property type="match status" value="1"/>
</dbReference>
<protein>
    <recommendedName>
        <fullName evidence="7">3'-5' ssDNA/RNA exonuclease TatD</fullName>
        <ecNumber evidence="7">3.1.11.-</ecNumber>
        <ecNumber evidence="7">3.1.13.-</ecNumber>
    </recommendedName>
    <alternativeName>
        <fullName evidence="7">DNase TatD</fullName>
    </alternativeName>
</protein>
<feature type="binding site" evidence="8">
    <location>
        <position position="234"/>
    </location>
    <ligand>
        <name>a divalent metal cation</name>
        <dbReference type="ChEBI" id="CHEBI:60240"/>
        <label>1</label>
    </ligand>
</feature>
<evidence type="ECO:0000256" key="5">
    <source>
        <dbReference type="ARBA" id="ARBA00022839"/>
    </source>
</evidence>
<comment type="cofactor">
    <cofactor evidence="7">
        <name>Mg(2+)</name>
        <dbReference type="ChEBI" id="CHEBI:18420"/>
    </cofactor>
</comment>
<dbReference type="EC" id="3.1.11.-" evidence="7"/>
<comment type="similarity">
    <text evidence="7">Belongs to the metallo-dependent hydrolases superfamily. TatD-type hydrolase family. TatD subfamily.</text>
</comment>
<dbReference type="GO" id="GO:0008310">
    <property type="term" value="F:single-stranded DNA 3'-5' DNA exonuclease activity"/>
    <property type="evidence" value="ECO:0007669"/>
    <property type="project" value="UniProtKB-UniRule"/>
</dbReference>
<dbReference type="PANTHER" id="PTHR46124:SF2">
    <property type="entry name" value="D-AMINOACYL-TRNA DEACYLASE"/>
    <property type="match status" value="1"/>
</dbReference>
<dbReference type="InterPro" id="IPR024918">
    <property type="entry name" value="Exonuc_TatD"/>
</dbReference>
<dbReference type="InterPro" id="IPR001130">
    <property type="entry name" value="TatD-like"/>
</dbReference>
<feature type="region of interest" description="Disordered" evidence="9">
    <location>
        <begin position="1"/>
        <end position="24"/>
    </location>
</feature>
<evidence type="ECO:0000256" key="1">
    <source>
        <dbReference type="ARBA" id="ARBA00022490"/>
    </source>
</evidence>
<keyword evidence="5 7" id="KW-0269">Exonuclease</keyword>
<name>A0A378AQZ7_KLEPN</name>